<organism evidence="2">
    <name type="scientific">Zea mays</name>
    <name type="common">Maize</name>
    <dbReference type="NCBI Taxonomy" id="4577"/>
    <lineage>
        <taxon>Eukaryota</taxon>
        <taxon>Viridiplantae</taxon>
        <taxon>Streptophyta</taxon>
        <taxon>Embryophyta</taxon>
        <taxon>Tracheophyta</taxon>
        <taxon>Spermatophyta</taxon>
        <taxon>Magnoliopsida</taxon>
        <taxon>Liliopsida</taxon>
        <taxon>Poales</taxon>
        <taxon>Poaceae</taxon>
        <taxon>PACMAD clade</taxon>
        <taxon>Panicoideae</taxon>
        <taxon>Andropogonodae</taxon>
        <taxon>Andropogoneae</taxon>
        <taxon>Tripsacinae</taxon>
        <taxon>Zea</taxon>
    </lineage>
</organism>
<dbReference type="AlphaFoldDB" id="C4J1L5"/>
<feature type="region of interest" description="Disordered" evidence="1">
    <location>
        <begin position="232"/>
        <end position="252"/>
    </location>
</feature>
<evidence type="ECO:0000256" key="1">
    <source>
        <dbReference type="SAM" id="MobiDB-lite"/>
    </source>
</evidence>
<accession>C4J1L5</accession>
<feature type="region of interest" description="Disordered" evidence="1">
    <location>
        <begin position="57"/>
        <end position="90"/>
    </location>
</feature>
<proteinExistence type="evidence at transcript level"/>
<evidence type="ECO:0000313" key="2">
    <source>
        <dbReference type="EMBL" id="ACR35065.1"/>
    </source>
</evidence>
<feature type="region of interest" description="Disordered" evidence="1">
    <location>
        <begin position="111"/>
        <end position="138"/>
    </location>
</feature>
<protein>
    <submittedName>
        <fullName evidence="2">Uncharacterized protein</fullName>
    </submittedName>
</protein>
<name>C4J1L5_MAIZE</name>
<dbReference type="EMBL" id="BT084712">
    <property type="protein sequence ID" value="ACR35065.1"/>
    <property type="molecule type" value="mRNA"/>
</dbReference>
<sequence length="348" mass="36625">MKCLELERDADSLSVRARACVGGVRPDADFGVAGLGGARPEHGGGVVRHTDLPLARHGHQPHGAAGRPRHDARRGVAQRERVPALHQRRDVARHRAADDLLALARGGHRAQRVGVRSGAHQRRVADPAGHLVHQPARGRRRREVARRVHGHAPYRARLAVVVHHGLGLLALACCWLGVVDLHPVGLFGLPQTLDIVVRDKVAWILSLHPLFPGEGLGAIEGEVDVRRLLHDESGEGDGVGDGGESGDRAAVQGGSLHDAGLHLDGAGGGEHGAPAGVEVRAVLQLPHDELDNVERGAALPERGGADVEAAAECGEARLPALGRQRARHVPGAAVQSQRPPHGSAAGER</sequence>
<feature type="compositionally biased region" description="Basic and acidic residues" evidence="1">
    <location>
        <begin position="73"/>
        <end position="90"/>
    </location>
</feature>
<reference evidence="2" key="2">
    <citation type="submission" date="2012-06" db="EMBL/GenBank/DDBJ databases">
        <authorList>
            <person name="Yu Y."/>
            <person name="Currie J."/>
            <person name="Lomeli R."/>
            <person name="Angelova A."/>
            <person name="Collura K."/>
            <person name="Wissotski M."/>
            <person name="Campos D."/>
            <person name="Kudrna D."/>
            <person name="Golser W."/>
            <person name="Ashely E."/>
            <person name="Descour A."/>
            <person name="Fernandes J."/>
            <person name="Soderlund C."/>
            <person name="Walbot V."/>
        </authorList>
    </citation>
    <scope>NUCLEOTIDE SEQUENCE</scope>
    <source>
        <strain evidence="2">B73</strain>
    </source>
</reference>
<reference evidence="2" key="1">
    <citation type="journal article" date="2009" name="PLoS Genet.">
        <title>Sequencing, mapping, and analysis of 27,455 maize full-length cDNAs.</title>
        <authorList>
            <person name="Soderlund C."/>
            <person name="Descour A."/>
            <person name="Kudrna D."/>
            <person name="Bomhoff M."/>
            <person name="Boyd L."/>
            <person name="Currie J."/>
            <person name="Angelova A."/>
            <person name="Collura K."/>
            <person name="Wissotski M."/>
            <person name="Ashley E."/>
            <person name="Morrow D."/>
            <person name="Fernandes J."/>
            <person name="Walbot V."/>
            <person name="Yu Y."/>
        </authorList>
    </citation>
    <scope>NUCLEOTIDE SEQUENCE</scope>
    <source>
        <strain evidence="2">B73</strain>
    </source>
</reference>
<feature type="region of interest" description="Disordered" evidence="1">
    <location>
        <begin position="318"/>
        <end position="348"/>
    </location>
</feature>